<name>A0ABD3GZ01_9MARC</name>
<proteinExistence type="predicted"/>
<evidence type="ECO:0000313" key="2">
    <source>
        <dbReference type="Proteomes" id="UP001633002"/>
    </source>
</evidence>
<dbReference type="Proteomes" id="UP001633002">
    <property type="component" value="Unassembled WGS sequence"/>
</dbReference>
<comment type="caution">
    <text evidence="1">The sequence shown here is derived from an EMBL/GenBank/DDBJ whole genome shotgun (WGS) entry which is preliminary data.</text>
</comment>
<accession>A0ABD3GZ01</accession>
<dbReference type="AlphaFoldDB" id="A0ABD3GZ01"/>
<sequence>VNPVAPTALILKAFESVLELQRPRDLSVIGEVPNCEIRSGVYSMGSPVDVCPMCGEKLKDCT</sequence>
<feature type="non-terminal residue" evidence="1">
    <location>
        <position position="62"/>
    </location>
</feature>
<organism evidence="1 2">
    <name type="scientific">Riccia sorocarpa</name>
    <dbReference type="NCBI Taxonomy" id="122646"/>
    <lineage>
        <taxon>Eukaryota</taxon>
        <taxon>Viridiplantae</taxon>
        <taxon>Streptophyta</taxon>
        <taxon>Embryophyta</taxon>
        <taxon>Marchantiophyta</taxon>
        <taxon>Marchantiopsida</taxon>
        <taxon>Marchantiidae</taxon>
        <taxon>Marchantiales</taxon>
        <taxon>Ricciaceae</taxon>
        <taxon>Riccia</taxon>
    </lineage>
</organism>
<feature type="non-terminal residue" evidence="1">
    <location>
        <position position="1"/>
    </location>
</feature>
<keyword evidence="2" id="KW-1185">Reference proteome</keyword>
<gene>
    <name evidence="1" type="ORF">R1sor_002502</name>
</gene>
<dbReference type="EMBL" id="JBJQOH010000006">
    <property type="protein sequence ID" value="KAL3684480.1"/>
    <property type="molecule type" value="Genomic_DNA"/>
</dbReference>
<reference evidence="1 2" key="1">
    <citation type="submission" date="2024-09" db="EMBL/GenBank/DDBJ databases">
        <title>Chromosome-scale assembly of Riccia sorocarpa.</title>
        <authorList>
            <person name="Paukszto L."/>
        </authorList>
    </citation>
    <scope>NUCLEOTIDE SEQUENCE [LARGE SCALE GENOMIC DNA]</scope>
    <source>
        <strain evidence="1">LP-2024</strain>
        <tissue evidence="1">Aerial parts of the thallus</tissue>
    </source>
</reference>
<evidence type="ECO:0000313" key="1">
    <source>
        <dbReference type="EMBL" id="KAL3684480.1"/>
    </source>
</evidence>
<protein>
    <submittedName>
        <fullName evidence="1">Uncharacterized protein</fullName>
    </submittedName>
</protein>